<evidence type="ECO:0000313" key="1">
    <source>
        <dbReference type="EMBL" id="MEF7617145.1"/>
    </source>
</evidence>
<dbReference type="RefSeq" id="WP_332292832.1">
    <property type="nucleotide sequence ID" value="NZ_JAZIBG010000054.1"/>
</dbReference>
<dbReference type="Proteomes" id="UP001336250">
    <property type="component" value="Unassembled WGS sequence"/>
</dbReference>
<dbReference type="EMBL" id="JAZIBG010000054">
    <property type="protein sequence ID" value="MEF7617145.1"/>
    <property type="molecule type" value="Genomic_DNA"/>
</dbReference>
<dbReference type="AlphaFoldDB" id="A0AAW9QIQ8"/>
<sequence length="80" mass="8774">MSTSATVFVPRHQPAPRGAKLVALIFNTFANIAARRRAAKQAEVLAVEAEEVRRYARGVARQDPGFAADLFAAADRHIER</sequence>
<protein>
    <submittedName>
        <fullName evidence="1">Uncharacterized protein</fullName>
    </submittedName>
</protein>
<accession>A0AAW9QIQ8</accession>
<keyword evidence="2" id="KW-1185">Reference proteome</keyword>
<evidence type="ECO:0000313" key="2">
    <source>
        <dbReference type="Proteomes" id="UP001336250"/>
    </source>
</evidence>
<comment type="caution">
    <text evidence="1">The sequence shown here is derived from an EMBL/GenBank/DDBJ whole genome shotgun (WGS) entry which is preliminary data.</text>
</comment>
<reference evidence="1 2" key="1">
    <citation type="submission" date="2024-02" db="EMBL/GenBank/DDBJ databases">
        <title>Genome sequence of Aquincola sp. MAHUQ-54.</title>
        <authorList>
            <person name="Huq M.A."/>
        </authorList>
    </citation>
    <scope>NUCLEOTIDE SEQUENCE [LARGE SCALE GENOMIC DNA]</scope>
    <source>
        <strain evidence="1 2">MAHUQ-54</strain>
    </source>
</reference>
<gene>
    <name evidence="1" type="ORF">V4F39_24745</name>
</gene>
<name>A0AAW9QIQ8_9BURK</name>
<proteinExistence type="predicted"/>
<organism evidence="1 2">
    <name type="scientific">Aquincola agrisoli</name>
    <dbReference type="NCBI Taxonomy" id="3119538"/>
    <lineage>
        <taxon>Bacteria</taxon>
        <taxon>Pseudomonadati</taxon>
        <taxon>Pseudomonadota</taxon>
        <taxon>Betaproteobacteria</taxon>
        <taxon>Burkholderiales</taxon>
        <taxon>Sphaerotilaceae</taxon>
        <taxon>Aquincola</taxon>
    </lineage>
</organism>